<evidence type="ECO:0000256" key="1">
    <source>
        <dbReference type="SAM" id="Phobius"/>
    </source>
</evidence>
<evidence type="ECO:0000313" key="2">
    <source>
        <dbReference type="EMBL" id="MED6233906.1"/>
    </source>
</evidence>
<organism evidence="2 3">
    <name type="scientific">Ataeniobius toweri</name>
    <dbReference type="NCBI Taxonomy" id="208326"/>
    <lineage>
        <taxon>Eukaryota</taxon>
        <taxon>Metazoa</taxon>
        <taxon>Chordata</taxon>
        <taxon>Craniata</taxon>
        <taxon>Vertebrata</taxon>
        <taxon>Euteleostomi</taxon>
        <taxon>Actinopterygii</taxon>
        <taxon>Neopterygii</taxon>
        <taxon>Teleostei</taxon>
        <taxon>Neoteleostei</taxon>
        <taxon>Acanthomorphata</taxon>
        <taxon>Ovalentaria</taxon>
        <taxon>Atherinomorphae</taxon>
        <taxon>Cyprinodontiformes</taxon>
        <taxon>Goodeidae</taxon>
        <taxon>Ataeniobius</taxon>
    </lineage>
</organism>
<protein>
    <submittedName>
        <fullName evidence="2">Uncharacterized protein</fullName>
    </submittedName>
</protein>
<keyword evidence="1" id="KW-0812">Transmembrane</keyword>
<proteinExistence type="predicted"/>
<dbReference type="Proteomes" id="UP001345963">
    <property type="component" value="Unassembled WGS sequence"/>
</dbReference>
<accession>A0ABU7A720</accession>
<sequence length="132" mass="15072">MFLLFYLQSINLKCVSCVFNPVSKHFLEPRFCSNCSCKSFGGYLHQLCASSEMFSQSQSVWMDSICKQLDLGLLRPFPAEEKHSLSMLLSLPCTKLWEMFKAWEPNPALNFSTTFSMTCLLGSLVFMMLIVL</sequence>
<name>A0ABU7A720_9TELE</name>
<evidence type="ECO:0000313" key="3">
    <source>
        <dbReference type="Proteomes" id="UP001345963"/>
    </source>
</evidence>
<keyword evidence="1" id="KW-1133">Transmembrane helix</keyword>
<feature type="transmembrane region" description="Helical" evidence="1">
    <location>
        <begin position="108"/>
        <end position="131"/>
    </location>
</feature>
<comment type="caution">
    <text evidence="2">The sequence shown here is derived from an EMBL/GenBank/DDBJ whole genome shotgun (WGS) entry which is preliminary data.</text>
</comment>
<gene>
    <name evidence="2" type="ORF">ATANTOWER_018944</name>
</gene>
<reference evidence="2 3" key="1">
    <citation type="submission" date="2021-07" db="EMBL/GenBank/DDBJ databases">
        <authorList>
            <person name="Palmer J.M."/>
        </authorList>
    </citation>
    <scope>NUCLEOTIDE SEQUENCE [LARGE SCALE GENOMIC DNA]</scope>
    <source>
        <strain evidence="2 3">AT_MEX2019</strain>
        <tissue evidence="2">Muscle</tissue>
    </source>
</reference>
<keyword evidence="1" id="KW-0472">Membrane</keyword>
<keyword evidence="3" id="KW-1185">Reference proteome</keyword>
<dbReference type="EMBL" id="JAHUTI010003949">
    <property type="protein sequence ID" value="MED6233906.1"/>
    <property type="molecule type" value="Genomic_DNA"/>
</dbReference>